<dbReference type="PANTHER" id="PTHR43044">
    <property type="match status" value="1"/>
</dbReference>
<feature type="transmembrane region" description="Helical" evidence="1">
    <location>
        <begin position="162"/>
        <end position="182"/>
    </location>
</feature>
<keyword evidence="1" id="KW-1133">Transmembrane helix</keyword>
<feature type="transmembrane region" description="Helical" evidence="1">
    <location>
        <begin position="12"/>
        <end position="31"/>
    </location>
</feature>
<feature type="transmembrane region" description="Helical" evidence="1">
    <location>
        <begin position="76"/>
        <end position="94"/>
    </location>
</feature>
<feature type="transmembrane region" description="Helical" evidence="1">
    <location>
        <begin position="194"/>
        <end position="217"/>
    </location>
</feature>
<gene>
    <name evidence="2" type="ORF">O7A60_26625</name>
</gene>
<dbReference type="Proteomes" id="UP001387293">
    <property type="component" value="Unassembled WGS sequence"/>
</dbReference>
<feature type="transmembrane region" description="Helical" evidence="1">
    <location>
        <begin position="237"/>
        <end position="261"/>
    </location>
</feature>
<feature type="transmembrane region" description="Helical" evidence="1">
    <location>
        <begin position="127"/>
        <end position="150"/>
    </location>
</feature>
<sequence>MRRFAWPDGLSAPTIAVAAAGFLLCGVGLFLNPRATLAGWLTTALFLLGFPLGAMTVLMVHGLTGGRWGDALRPPLRAMVATLPVGLLLFLPVLTRLDLVFPWVGADPAMLPEAVRQKLAYLNVPFFIGRFLACALAWLVLAWLVVGWTAPEGDRSRQGTTTGYAIGLIVHGLAATALAIDWMLSIEPEFTSTIYALLEAAAEVVGACALALVVLAASRAIETMPGGEEDVALGEDVANMLFGFMLMWTDLSFMQWLIVWAGDLPEEIHWYVLRGRNGWQYLLWLLIALQFVVPFFAFLIRSVKRSHRGLLGLGAVVLAGHFLDVVWRVRPSLSAAGAQVSWPDLAAFAGAGGAWCAFFLYLWARPDRIAVRRRRLVRG</sequence>
<protein>
    <recommendedName>
        <fullName evidence="4">Quinol:cytochrome C oxidoreductase</fullName>
    </recommendedName>
</protein>
<feature type="transmembrane region" description="Helical" evidence="1">
    <location>
        <begin position="37"/>
        <end position="64"/>
    </location>
</feature>
<evidence type="ECO:0008006" key="4">
    <source>
        <dbReference type="Google" id="ProtNLM"/>
    </source>
</evidence>
<keyword evidence="3" id="KW-1185">Reference proteome</keyword>
<evidence type="ECO:0000313" key="2">
    <source>
        <dbReference type="EMBL" id="MEI9412301.1"/>
    </source>
</evidence>
<proteinExistence type="predicted"/>
<dbReference type="EMBL" id="JAPYKS010000026">
    <property type="protein sequence ID" value="MEI9412301.1"/>
    <property type="molecule type" value="Genomic_DNA"/>
</dbReference>
<name>A0ABU8L4G6_9HYPH</name>
<evidence type="ECO:0000256" key="1">
    <source>
        <dbReference type="SAM" id="Phobius"/>
    </source>
</evidence>
<feature type="transmembrane region" description="Helical" evidence="1">
    <location>
        <begin position="347"/>
        <end position="364"/>
    </location>
</feature>
<reference evidence="2 3" key="1">
    <citation type="submission" date="2022-12" db="EMBL/GenBank/DDBJ databases">
        <authorList>
            <person name="Muema E."/>
        </authorList>
    </citation>
    <scope>NUCLEOTIDE SEQUENCE [LARGE SCALE GENOMIC DNA]</scope>
    <source>
        <strain evidence="3">1326</strain>
    </source>
</reference>
<organism evidence="2 3">
    <name type="scientific">Mesorhizobium salmacidum</name>
    <dbReference type="NCBI Taxonomy" id="3015171"/>
    <lineage>
        <taxon>Bacteria</taxon>
        <taxon>Pseudomonadati</taxon>
        <taxon>Pseudomonadota</taxon>
        <taxon>Alphaproteobacteria</taxon>
        <taxon>Hyphomicrobiales</taxon>
        <taxon>Phyllobacteriaceae</taxon>
        <taxon>Mesorhizobium</taxon>
    </lineage>
</organism>
<accession>A0ABU8L4G6</accession>
<feature type="transmembrane region" description="Helical" evidence="1">
    <location>
        <begin position="281"/>
        <end position="300"/>
    </location>
</feature>
<keyword evidence="1" id="KW-0472">Membrane</keyword>
<keyword evidence="1" id="KW-0812">Transmembrane</keyword>
<comment type="caution">
    <text evidence="2">The sequence shown here is derived from an EMBL/GenBank/DDBJ whole genome shotgun (WGS) entry which is preliminary data.</text>
</comment>
<dbReference type="RefSeq" id="WP_337108714.1">
    <property type="nucleotide sequence ID" value="NZ_JAPYKS010000026.1"/>
</dbReference>
<feature type="transmembrane region" description="Helical" evidence="1">
    <location>
        <begin position="309"/>
        <end position="327"/>
    </location>
</feature>
<dbReference type="PANTHER" id="PTHR43044:SF1">
    <property type="entry name" value="QUINOL:CYTOCHROME C OXIDOREDUCTASE QUINONE-BINDING SUBUNIT 2"/>
    <property type="match status" value="1"/>
</dbReference>
<evidence type="ECO:0000313" key="3">
    <source>
        <dbReference type="Proteomes" id="UP001387293"/>
    </source>
</evidence>